<dbReference type="STRING" id="13706.A0A1X2HUP4"/>
<feature type="signal peptide" evidence="2">
    <location>
        <begin position="1"/>
        <end position="25"/>
    </location>
</feature>
<evidence type="ECO:0000256" key="2">
    <source>
        <dbReference type="SAM" id="SignalP"/>
    </source>
</evidence>
<dbReference type="EMBL" id="MCGN01000001">
    <property type="protein sequence ID" value="ORZ03286.1"/>
    <property type="molecule type" value="Genomic_DNA"/>
</dbReference>
<reference evidence="3 4" key="1">
    <citation type="submission" date="2016-07" db="EMBL/GenBank/DDBJ databases">
        <title>Pervasive Adenine N6-methylation of Active Genes in Fungi.</title>
        <authorList>
            <consortium name="DOE Joint Genome Institute"/>
            <person name="Mondo S.J."/>
            <person name="Dannebaum R.O."/>
            <person name="Kuo R.C."/>
            <person name="Labutti K."/>
            <person name="Haridas S."/>
            <person name="Kuo A."/>
            <person name="Salamov A."/>
            <person name="Ahrendt S.R."/>
            <person name="Lipzen A."/>
            <person name="Sullivan W."/>
            <person name="Andreopoulos W.B."/>
            <person name="Clum A."/>
            <person name="Lindquist E."/>
            <person name="Daum C."/>
            <person name="Ramamoorthy G.K."/>
            <person name="Gryganskyi A."/>
            <person name="Culley D."/>
            <person name="Magnuson J.K."/>
            <person name="James T.Y."/>
            <person name="O'Malley M.A."/>
            <person name="Stajich J.E."/>
            <person name="Spatafora J.W."/>
            <person name="Visel A."/>
            <person name="Grigoriev I.V."/>
        </authorList>
    </citation>
    <scope>NUCLEOTIDE SEQUENCE [LARGE SCALE GENOMIC DNA]</scope>
    <source>
        <strain evidence="3 4">NRRL 2496</strain>
    </source>
</reference>
<organism evidence="3 4">
    <name type="scientific">Syncephalastrum racemosum</name>
    <name type="common">Filamentous fungus</name>
    <dbReference type="NCBI Taxonomy" id="13706"/>
    <lineage>
        <taxon>Eukaryota</taxon>
        <taxon>Fungi</taxon>
        <taxon>Fungi incertae sedis</taxon>
        <taxon>Mucoromycota</taxon>
        <taxon>Mucoromycotina</taxon>
        <taxon>Mucoromycetes</taxon>
        <taxon>Mucorales</taxon>
        <taxon>Syncephalastraceae</taxon>
        <taxon>Syncephalastrum</taxon>
    </lineage>
</organism>
<proteinExistence type="predicted"/>
<name>A0A1X2HUP4_SYNRA</name>
<gene>
    <name evidence="3" type="ORF">BCR43DRAFT_466773</name>
</gene>
<protein>
    <submittedName>
        <fullName evidence="3">Uncharacterized protein</fullName>
    </submittedName>
</protein>
<feature type="region of interest" description="Disordered" evidence="1">
    <location>
        <begin position="174"/>
        <end position="226"/>
    </location>
</feature>
<evidence type="ECO:0000313" key="4">
    <source>
        <dbReference type="Proteomes" id="UP000242180"/>
    </source>
</evidence>
<dbReference type="OrthoDB" id="3044029at2759"/>
<comment type="caution">
    <text evidence="3">The sequence shown here is derived from an EMBL/GenBank/DDBJ whole genome shotgun (WGS) entry which is preliminary data.</text>
</comment>
<feature type="chain" id="PRO_5012665338" evidence="2">
    <location>
        <begin position="26"/>
        <end position="333"/>
    </location>
</feature>
<feature type="region of interest" description="Disordered" evidence="1">
    <location>
        <begin position="238"/>
        <end position="313"/>
    </location>
</feature>
<dbReference type="OMA" id="FRICIAG"/>
<feature type="compositionally biased region" description="Polar residues" evidence="1">
    <location>
        <begin position="299"/>
        <end position="313"/>
    </location>
</feature>
<dbReference type="AlphaFoldDB" id="A0A1X2HUP4"/>
<sequence length="333" mass="32147">MVPRFGFIVGSVALIASVFTREVQAGGGQIVQLVDSTNFCTFLPPSDSTDRLISDTEWNAQAYCMGNTPEATNANSLPDGFILSAHYVATDDYVQITGQIDPSKANLDPSDDGGQYDIKAPNGASCAGYKYFVNLIEPAGDTYCIRCCNTETNCNRGISQKGCARIVPGDFSGPGVPSSGSTSSSSSSSSAPSQSSSDSSSAGGAKPSDSSSSSSSSSSNGDANASASVSAGVSVGASAGASSADGSSPAGASVGSSSAVQSSSPAAAASSAGASSAVSGAAGASAAGGSSSASSADSNESVTAQSVDSGASRTTAAGSILIAVAVAALAFAA</sequence>
<evidence type="ECO:0000256" key="1">
    <source>
        <dbReference type="SAM" id="MobiDB-lite"/>
    </source>
</evidence>
<accession>A0A1X2HUP4</accession>
<keyword evidence="2" id="KW-0732">Signal</keyword>
<feature type="compositionally biased region" description="Low complexity" evidence="1">
    <location>
        <begin position="238"/>
        <end position="298"/>
    </location>
</feature>
<dbReference type="Proteomes" id="UP000242180">
    <property type="component" value="Unassembled WGS sequence"/>
</dbReference>
<keyword evidence="4" id="KW-1185">Reference proteome</keyword>
<evidence type="ECO:0000313" key="3">
    <source>
        <dbReference type="EMBL" id="ORZ03286.1"/>
    </source>
</evidence>
<dbReference type="InParanoid" id="A0A1X2HUP4"/>